<evidence type="ECO:0000256" key="4">
    <source>
        <dbReference type="ARBA" id="ARBA00022989"/>
    </source>
</evidence>
<name>A0A9X3CCN2_9VIBR</name>
<evidence type="ECO:0000256" key="6">
    <source>
        <dbReference type="SAM" id="Phobius"/>
    </source>
</evidence>
<evidence type="ECO:0000256" key="2">
    <source>
        <dbReference type="ARBA" id="ARBA00022448"/>
    </source>
</evidence>
<keyword evidence="5 6" id="KW-0472">Membrane</keyword>
<evidence type="ECO:0000256" key="3">
    <source>
        <dbReference type="ARBA" id="ARBA00022692"/>
    </source>
</evidence>
<organism evidence="8 9">
    <name type="scientific">Vibrio paucivorans</name>
    <dbReference type="NCBI Taxonomy" id="2829489"/>
    <lineage>
        <taxon>Bacteria</taxon>
        <taxon>Pseudomonadati</taxon>
        <taxon>Pseudomonadota</taxon>
        <taxon>Gammaproteobacteria</taxon>
        <taxon>Vibrionales</taxon>
        <taxon>Vibrionaceae</taxon>
        <taxon>Vibrio</taxon>
    </lineage>
</organism>
<keyword evidence="4 6" id="KW-1133">Transmembrane helix</keyword>
<evidence type="ECO:0000259" key="7">
    <source>
        <dbReference type="PROSITE" id="PS50850"/>
    </source>
</evidence>
<feature type="transmembrane region" description="Helical" evidence="6">
    <location>
        <begin position="451"/>
        <end position="470"/>
    </location>
</feature>
<dbReference type="SUPFAM" id="SSF103473">
    <property type="entry name" value="MFS general substrate transporter"/>
    <property type="match status" value="1"/>
</dbReference>
<dbReference type="RefSeq" id="WP_265686698.1">
    <property type="nucleotide sequence ID" value="NZ_JAKRRX010000013.1"/>
</dbReference>
<dbReference type="PROSITE" id="PS50850">
    <property type="entry name" value="MFS"/>
    <property type="match status" value="1"/>
</dbReference>
<feature type="transmembrane region" description="Helical" evidence="6">
    <location>
        <begin position="578"/>
        <end position="600"/>
    </location>
</feature>
<feature type="transmembrane region" description="Helical" evidence="6">
    <location>
        <begin position="367"/>
        <end position="391"/>
    </location>
</feature>
<dbReference type="AlphaFoldDB" id="A0A9X3CCN2"/>
<dbReference type="GO" id="GO:0016020">
    <property type="term" value="C:membrane"/>
    <property type="evidence" value="ECO:0007669"/>
    <property type="project" value="UniProtKB-SubCell"/>
</dbReference>
<reference evidence="8" key="1">
    <citation type="submission" date="2022-02" db="EMBL/GenBank/DDBJ databases">
        <title>Vibrio sp. nov., a new bacterium isolated from Bohai sea, China.</title>
        <authorList>
            <person name="Yuan Y."/>
        </authorList>
    </citation>
    <scope>NUCLEOTIDE SEQUENCE</scope>
    <source>
        <strain evidence="8">DBSS07</strain>
    </source>
</reference>
<evidence type="ECO:0000313" key="9">
    <source>
        <dbReference type="Proteomes" id="UP001155586"/>
    </source>
</evidence>
<dbReference type="Proteomes" id="UP001155586">
    <property type="component" value="Unassembled WGS sequence"/>
</dbReference>
<accession>A0A9X3CCN2</accession>
<protein>
    <submittedName>
        <fullName evidence="8">MFS transporter</fullName>
    </submittedName>
</protein>
<feature type="transmembrane region" description="Helical" evidence="6">
    <location>
        <begin position="792"/>
        <end position="810"/>
    </location>
</feature>
<dbReference type="EMBL" id="JAKRRX010000013">
    <property type="protein sequence ID" value="MCW8332975.1"/>
    <property type="molecule type" value="Genomic_DNA"/>
</dbReference>
<feature type="transmembrane region" description="Helical" evidence="6">
    <location>
        <begin position="520"/>
        <end position="537"/>
    </location>
</feature>
<evidence type="ECO:0000256" key="1">
    <source>
        <dbReference type="ARBA" id="ARBA00004141"/>
    </source>
</evidence>
<feature type="transmembrane region" description="Helical" evidence="6">
    <location>
        <begin position="490"/>
        <end position="508"/>
    </location>
</feature>
<keyword evidence="3 6" id="KW-0812">Transmembrane</keyword>
<dbReference type="CDD" id="cd17325">
    <property type="entry name" value="MFS_MdtG_SLC18_like"/>
    <property type="match status" value="1"/>
</dbReference>
<sequence length="847" mass="92952">MDLVNNDKRKFSFSLRAKLSFAILSVLLFSISLNTVLNYLNFEKRIVQTSDSIYDIVLEETENDINQAISLGLPLSAISNIQALLDRRISLAPGITSISVEAANGVVLFQATTQESESDRELTSTITNTFGVVEGRLKLHYSIDQLEKQTAFILNMQLFYALFSVLVASICGFIFLKVLLAGISNRVKKADSILASSENVTVETLQDAHRALSFSQSKSKWNQKREKHFPLFVIVLAIVLTISANVASSYLSLNKFSQLYELKLEQKSNLIGDALTTMVDRLLSQGVPIDRLQGLEEEFAFYTEGHEEITAIALSNEDAHLYHYPETTGDLSNASHIEVGSRSQIHLNISTDENILLKMLKESLMDMLTVLVASCLVVSEIILFMCNFMIISPWHQVKKVFMTINRDIVSHVAKVTSRDEIGQLLERANSAIVKLNPEQETKLIESQDYRFIRLPLFMLVFAEAASLAFFPNYVASLENSYGWIPENLVTSLPISLFMLCWALSLPFAGYWSDKVGRRHSLMVGGIITGLGLFGTAITQSLEILLVTRAITAVGYGIVFISAQGYVSDTTNDNSRTKGMATFLSSFFSGSLCGAAIGGILADKLGYSATFIFAGLLAFASVALVSVFFERTNVNNNSQPVKLSDFSILLSNKYFALITICSAIPAKIVLTGFLYYICPVYLQFLGESSAASGRVMMAYGLAIIVISPISAILVDKFNNKIAFIFIGGLISALALLNIYFVQGTLGILMIVIFIGIAHGVCVSPQIPLVIELLSSQGINRGKVIGIFRLTERIGNIAGPMLAGLALSVFGYNFTIMLFGGALLASSLALLLFFFTFTRLDQKSLEVSS</sequence>
<feature type="transmembrane region" description="Helical" evidence="6">
    <location>
        <begin position="606"/>
        <end position="628"/>
    </location>
</feature>
<feature type="transmembrane region" description="Helical" evidence="6">
    <location>
        <begin position="720"/>
        <end position="740"/>
    </location>
</feature>
<dbReference type="InterPro" id="IPR050930">
    <property type="entry name" value="MFS_Vesicular_Transporter"/>
</dbReference>
<feature type="transmembrane region" description="Helical" evidence="6">
    <location>
        <begin position="21"/>
        <end position="40"/>
    </location>
</feature>
<feature type="transmembrane region" description="Helical" evidence="6">
    <location>
        <begin position="653"/>
        <end position="676"/>
    </location>
</feature>
<gene>
    <name evidence="8" type="ORF">MD483_03920</name>
</gene>
<comment type="caution">
    <text evidence="8">The sequence shown here is derived from an EMBL/GenBank/DDBJ whole genome shotgun (WGS) entry which is preliminary data.</text>
</comment>
<feature type="transmembrane region" description="Helical" evidence="6">
    <location>
        <begin position="746"/>
        <end position="772"/>
    </location>
</feature>
<proteinExistence type="predicted"/>
<feature type="transmembrane region" description="Helical" evidence="6">
    <location>
        <begin position="543"/>
        <end position="566"/>
    </location>
</feature>
<dbReference type="InterPro" id="IPR036259">
    <property type="entry name" value="MFS_trans_sf"/>
</dbReference>
<dbReference type="InterPro" id="IPR020846">
    <property type="entry name" value="MFS_dom"/>
</dbReference>
<evidence type="ECO:0000313" key="8">
    <source>
        <dbReference type="EMBL" id="MCW8332975.1"/>
    </source>
</evidence>
<evidence type="ECO:0000256" key="5">
    <source>
        <dbReference type="ARBA" id="ARBA00023136"/>
    </source>
</evidence>
<dbReference type="InterPro" id="IPR005829">
    <property type="entry name" value="Sugar_transporter_CS"/>
</dbReference>
<feature type="transmembrane region" description="Helical" evidence="6">
    <location>
        <begin position="816"/>
        <end position="835"/>
    </location>
</feature>
<dbReference type="PANTHER" id="PTHR23506:SF23">
    <property type="entry name" value="GH10249P"/>
    <property type="match status" value="1"/>
</dbReference>
<keyword evidence="9" id="KW-1185">Reference proteome</keyword>
<dbReference type="PANTHER" id="PTHR23506">
    <property type="entry name" value="GH10249P"/>
    <property type="match status" value="1"/>
</dbReference>
<dbReference type="InterPro" id="IPR011701">
    <property type="entry name" value="MFS"/>
</dbReference>
<keyword evidence="2" id="KW-0813">Transport</keyword>
<dbReference type="GO" id="GO:0022857">
    <property type="term" value="F:transmembrane transporter activity"/>
    <property type="evidence" value="ECO:0007669"/>
    <property type="project" value="InterPro"/>
</dbReference>
<feature type="transmembrane region" description="Helical" evidence="6">
    <location>
        <begin position="158"/>
        <end position="180"/>
    </location>
</feature>
<dbReference type="Pfam" id="PF07690">
    <property type="entry name" value="MFS_1"/>
    <property type="match status" value="1"/>
</dbReference>
<feature type="domain" description="Major facilitator superfamily (MFS) profile" evidence="7">
    <location>
        <begin position="452"/>
        <end position="837"/>
    </location>
</feature>
<comment type="subcellular location">
    <subcellularLocation>
        <location evidence="1">Membrane</location>
        <topology evidence="1">Multi-pass membrane protein</topology>
    </subcellularLocation>
</comment>
<feature type="transmembrane region" description="Helical" evidence="6">
    <location>
        <begin position="229"/>
        <end position="253"/>
    </location>
</feature>
<dbReference type="Gene3D" id="1.20.1250.20">
    <property type="entry name" value="MFS general substrate transporter like domains"/>
    <property type="match status" value="1"/>
</dbReference>
<feature type="transmembrane region" description="Helical" evidence="6">
    <location>
        <begin position="696"/>
        <end position="713"/>
    </location>
</feature>
<dbReference type="PROSITE" id="PS00216">
    <property type="entry name" value="SUGAR_TRANSPORT_1"/>
    <property type="match status" value="1"/>
</dbReference>